<accession>A0A7J9BV78</accession>
<dbReference type="AlphaFoldDB" id="A0A7J9BV78"/>
<organism evidence="1 2">
    <name type="scientific">Gossypium gossypioides</name>
    <name type="common">Mexican cotton</name>
    <name type="synonym">Selera gossypioides</name>
    <dbReference type="NCBI Taxonomy" id="34282"/>
    <lineage>
        <taxon>Eukaryota</taxon>
        <taxon>Viridiplantae</taxon>
        <taxon>Streptophyta</taxon>
        <taxon>Embryophyta</taxon>
        <taxon>Tracheophyta</taxon>
        <taxon>Spermatophyta</taxon>
        <taxon>Magnoliopsida</taxon>
        <taxon>eudicotyledons</taxon>
        <taxon>Gunneridae</taxon>
        <taxon>Pentapetalae</taxon>
        <taxon>rosids</taxon>
        <taxon>malvids</taxon>
        <taxon>Malvales</taxon>
        <taxon>Malvaceae</taxon>
        <taxon>Malvoideae</taxon>
        <taxon>Gossypium</taxon>
    </lineage>
</organism>
<evidence type="ECO:0000313" key="1">
    <source>
        <dbReference type="EMBL" id="MBA0739985.1"/>
    </source>
</evidence>
<keyword evidence="2" id="KW-1185">Reference proteome</keyword>
<dbReference type="Proteomes" id="UP000593579">
    <property type="component" value="Unassembled WGS sequence"/>
</dbReference>
<evidence type="ECO:0008006" key="3">
    <source>
        <dbReference type="Google" id="ProtNLM"/>
    </source>
</evidence>
<comment type="caution">
    <text evidence="1">The sequence shown here is derived from an EMBL/GenBank/DDBJ whole genome shotgun (WGS) entry which is preliminary data.</text>
</comment>
<dbReference type="InterPro" id="IPR021109">
    <property type="entry name" value="Peptidase_aspartic_dom_sf"/>
</dbReference>
<dbReference type="SUPFAM" id="SSF50630">
    <property type="entry name" value="Acid proteases"/>
    <property type="match status" value="1"/>
</dbReference>
<evidence type="ECO:0000313" key="2">
    <source>
        <dbReference type="Proteomes" id="UP000593579"/>
    </source>
</evidence>
<protein>
    <recommendedName>
        <fullName evidence="3">Aspartic peptidase DDI1-type domain-containing protein</fullName>
    </recommendedName>
</protein>
<dbReference type="EMBL" id="JABEZY010000006">
    <property type="protein sequence ID" value="MBA0739985.1"/>
    <property type="molecule type" value="Genomic_DNA"/>
</dbReference>
<sequence>MFVDINIASLKRSALVDTGASNLFISKKVTKKLGLLIKKSNNKIKTVNSE</sequence>
<dbReference type="Pfam" id="PF13975">
    <property type="entry name" value="gag-asp_proteas"/>
    <property type="match status" value="1"/>
</dbReference>
<dbReference type="Gene3D" id="2.40.70.10">
    <property type="entry name" value="Acid Proteases"/>
    <property type="match status" value="1"/>
</dbReference>
<gene>
    <name evidence="1" type="ORF">Gogos_013210</name>
</gene>
<proteinExistence type="predicted"/>
<dbReference type="OrthoDB" id="1001751at2759"/>
<reference evidence="1 2" key="1">
    <citation type="journal article" date="2019" name="Genome Biol. Evol.">
        <title>Insights into the evolution of the New World diploid cottons (Gossypium, subgenus Houzingenia) based on genome sequencing.</title>
        <authorList>
            <person name="Grover C.E."/>
            <person name="Arick M.A. 2nd"/>
            <person name="Thrash A."/>
            <person name="Conover J.L."/>
            <person name="Sanders W.S."/>
            <person name="Peterson D.G."/>
            <person name="Frelichowski J.E."/>
            <person name="Scheffler J.A."/>
            <person name="Scheffler B.E."/>
            <person name="Wendel J.F."/>
        </authorList>
    </citation>
    <scope>NUCLEOTIDE SEQUENCE [LARGE SCALE GENOMIC DNA]</scope>
    <source>
        <strain evidence="1">5</strain>
        <tissue evidence="1">Leaf</tissue>
    </source>
</reference>
<name>A0A7J9BV78_GOSGO</name>